<evidence type="ECO:0000313" key="1">
    <source>
        <dbReference type="EMBL" id="VTZ63974.1"/>
    </source>
</evidence>
<dbReference type="Proteomes" id="UP000507954">
    <property type="component" value="Unassembled WGS sequence"/>
</dbReference>
<sequence length="54" mass="6300">MTRRTQSPADWHPRVWLSITGSGEEMETAAANFKRAREYLTNGVEQTLRPRHMQ</sequence>
<gene>
    <name evidence="1" type="ORF">EMEDMD4_530181</name>
</gene>
<organism evidence="1">
    <name type="scientific">Sinorhizobium medicae</name>
    <dbReference type="NCBI Taxonomy" id="110321"/>
    <lineage>
        <taxon>Bacteria</taxon>
        <taxon>Pseudomonadati</taxon>
        <taxon>Pseudomonadota</taxon>
        <taxon>Alphaproteobacteria</taxon>
        <taxon>Hyphomicrobiales</taxon>
        <taxon>Rhizobiaceae</taxon>
        <taxon>Sinorhizobium/Ensifer group</taxon>
        <taxon>Sinorhizobium</taxon>
    </lineage>
</organism>
<name>A0A508X2H9_9HYPH</name>
<accession>A0A508X2H9</accession>
<dbReference type="AlphaFoldDB" id="A0A508X2H9"/>
<protein>
    <submittedName>
        <fullName evidence="1">Uncharacterized protein</fullName>
    </submittedName>
</protein>
<dbReference type="EMBL" id="CABFNB010000121">
    <property type="protein sequence ID" value="VTZ63974.1"/>
    <property type="molecule type" value="Genomic_DNA"/>
</dbReference>
<reference evidence="1" key="1">
    <citation type="submission" date="2019-06" db="EMBL/GenBank/DDBJ databases">
        <authorList>
            <person name="Le Quere A."/>
            <person name="Colella S."/>
        </authorList>
    </citation>
    <scope>NUCLEOTIDE SEQUENCE</scope>
    <source>
        <strain evidence="1">EmedicaeMD41</strain>
    </source>
</reference>
<proteinExistence type="predicted"/>